<keyword evidence="1" id="KW-1133">Transmembrane helix</keyword>
<dbReference type="Pfam" id="PF04657">
    <property type="entry name" value="DMT_YdcZ"/>
    <property type="match status" value="1"/>
</dbReference>
<gene>
    <name evidence="3" type="ORF">MHA02_09250</name>
</gene>
<organism evidence="3 4">
    <name type="scientific">Methylobacterium haplocladii</name>
    <dbReference type="NCBI Taxonomy" id="1176176"/>
    <lineage>
        <taxon>Bacteria</taxon>
        <taxon>Pseudomonadati</taxon>
        <taxon>Pseudomonadota</taxon>
        <taxon>Alphaproteobacteria</taxon>
        <taxon>Hyphomicrobiales</taxon>
        <taxon>Methylobacteriaceae</taxon>
        <taxon>Methylobacterium</taxon>
    </lineage>
</organism>
<dbReference type="PANTHER" id="PTHR34821">
    <property type="entry name" value="INNER MEMBRANE PROTEIN YDCZ"/>
    <property type="match status" value="1"/>
</dbReference>
<protein>
    <recommendedName>
        <fullName evidence="5">DMT family transporter</fullName>
    </recommendedName>
</protein>
<dbReference type="AlphaFoldDB" id="A0A512ILF3"/>
<keyword evidence="2" id="KW-0732">Signal</keyword>
<feature type="transmembrane region" description="Helical" evidence="1">
    <location>
        <begin position="95"/>
        <end position="116"/>
    </location>
</feature>
<comment type="caution">
    <text evidence="3">The sequence shown here is derived from an EMBL/GenBank/DDBJ whole genome shotgun (WGS) entry which is preliminary data.</text>
</comment>
<dbReference type="PANTHER" id="PTHR34821:SF2">
    <property type="entry name" value="INNER MEMBRANE PROTEIN YDCZ"/>
    <property type="match status" value="1"/>
</dbReference>
<dbReference type="Proteomes" id="UP000321258">
    <property type="component" value="Unassembled WGS sequence"/>
</dbReference>
<reference evidence="3 4" key="1">
    <citation type="submission" date="2019-07" db="EMBL/GenBank/DDBJ databases">
        <title>Whole genome shotgun sequence of Methylobacterium haplocladii NBRC 107714.</title>
        <authorList>
            <person name="Hosoyama A."/>
            <person name="Uohara A."/>
            <person name="Ohji S."/>
            <person name="Ichikawa N."/>
        </authorList>
    </citation>
    <scope>NUCLEOTIDE SEQUENCE [LARGE SCALE GENOMIC DNA]</scope>
    <source>
        <strain evidence="3 4">NBRC 107714</strain>
    </source>
</reference>
<name>A0A512ILF3_9HYPH</name>
<keyword evidence="1" id="KW-0472">Membrane</keyword>
<dbReference type="OrthoDB" id="7864805at2"/>
<evidence type="ECO:0000313" key="4">
    <source>
        <dbReference type="Proteomes" id="UP000321258"/>
    </source>
</evidence>
<evidence type="ECO:0008006" key="5">
    <source>
        <dbReference type="Google" id="ProtNLM"/>
    </source>
</evidence>
<evidence type="ECO:0000256" key="2">
    <source>
        <dbReference type="SAM" id="SignalP"/>
    </source>
</evidence>
<dbReference type="InterPro" id="IPR006750">
    <property type="entry name" value="YdcZ"/>
</dbReference>
<keyword evidence="4" id="KW-1185">Reference proteome</keyword>
<evidence type="ECO:0000256" key="1">
    <source>
        <dbReference type="SAM" id="Phobius"/>
    </source>
</evidence>
<evidence type="ECO:0000313" key="3">
    <source>
        <dbReference type="EMBL" id="GEO98537.1"/>
    </source>
</evidence>
<feature type="transmembrane region" description="Helical" evidence="1">
    <location>
        <begin position="128"/>
        <end position="146"/>
    </location>
</feature>
<keyword evidence="1" id="KW-0812">Transmembrane</keyword>
<sequence>MWYLYGFVLLAGVANAVQAGQNGALSKGLAQSLTAGLIVAAGTMTCILAAGLLSGRLAWPTYQQAAEMPWWAWFGGLMGGGIILVQFVAARQVGAAPFLGLLVTAGVLTSIVLDHFGWIGFEQHPAGIWRILGGLLMVVGVALVAVS</sequence>
<dbReference type="EMBL" id="BJZT01000007">
    <property type="protein sequence ID" value="GEO98537.1"/>
    <property type="molecule type" value="Genomic_DNA"/>
</dbReference>
<feature type="chain" id="PRO_5022026870" description="DMT family transporter" evidence="2">
    <location>
        <begin position="20"/>
        <end position="147"/>
    </location>
</feature>
<proteinExistence type="predicted"/>
<feature type="signal peptide" evidence="2">
    <location>
        <begin position="1"/>
        <end position="19"/>
    </location>
</feature>
<dbReference type="GO" id="GO:0005886">
    <property type="term" value="C:plasma membrane"/>
    <property type="evidence" value="ECO:0007669"/>
    <property type="project" value="TreeGrafter"/>
</dbReference>
<feature type="transmembrane region" description="Helical" evidence="1">
    <location>
        <begin position="70"/>
        <end position="89"/>
    </location>
</feature>
<feature type="transmembrane region" description="Helical" evidence="1">
    <location>
        <begin position="35"/>
        <end position="58"/>
    </location>
</feature>
<accession>A0A512ILF3</accession>
<dbReference type="RefSeq" id="WP_147076978.1">
    <property type="nucleotide sequence ID" value="NZ_BJZT01000007.1"/>
</dbReference>